<name>A0A068RND5_9FUNG</name>
<dbReference type="Gene3D" id="3.40.1000.50">
    <property type="entry name" value="Repressor of RNA polymerase III transcription Maf1"/>
    <property type="match status" value="2"/>
</dbReference>
<dbReference type="GO" id="GO:0000994">
    <property type="term" value="F:RNA polymerase III core binding"/>
    <property type="evidence" value="ECO:0007669"/>
    <property type="project" value="TreeGrafter"/>
</dbReference>
<dbReference type="GO" id="GO:0005634">
    <property type="term" value="C:nucleus"/>
    <property type="evidence" value="ECO:0007669"/>
    <property type="project" value="UniProtKB-SubCell"/>
</dbReference>
<comment type="subcellular location">
    <subcellularLocation>
        <location evidence="1">Nucleus</location>
    </subcellularLocation>
</comment>
<gene>
    <name evidence="3" type="ORF">LCOR_02782.1</name>
</gene>
<organism evidence="3 4">
    <name type="scientific">Lichtheimia corymbifera JMRC:FSU:9682</name>
    <dbReference type="NCBI Taxonomy" id="1263082"/>
    <lineage>
        <taxon>Eukaryota</taxon>
        <taxon>Fungi</taxon>
        <taxon>Fungi incertae sedis</taxon>
        <taxon>Mucoromycota</taxon>
        <taxon>Mucoromycotina</taxon>
        <taxon>Mucoromycetes</taxon>
        <taxon>Mucorales</taxon>
        <taxon>Lichtheimiaceae</taxon>
        <taxon>Lichtheimia</taxon>
    </lineage>
</organism>
<dbReference type="STRING" id="1263082.A0A068RND5"/>
<evidence type="ECO:0000256" key="1">
    <source>
        <dbReference type="PIRNR" id="PIRNR037240"/>
    </source>
</evidence>
<dbReference type="AlphaFoldDB" id="A0A068RND5"/>
<accession>A0A068RND5</accession>
<comment type="caution">
    <text evidence="3">The sequence shown here is derived from an EMBL/GenBank/DDBJ whole genome shotgun (WGS) entry which is preliminary data.</text>
</comment>
<dbReference type="InterPro" id="IPR015257">
    <property type="entry name" value="Maf1"/>
</dbReference>
<dbReference type="PIRSF" id="PIRSF037240">
    <property type="entry name" value="RNA_polIII_Trep_MAF1"/>
    <property type="match status" value="1"/>
</dbReference>
<keyword evidence="4" id="KW-1185">Reference proteome</keyword>
<keyword evidence="1" id="KW-0539">Nucleus</keyword>
<evidence type="ECO:0000313" key="3">
    <source>
        <dbReference type="EMBL" id="CDH51132.1"/>
    </source>
</evidence>
<dbReference type="VEuPathDB" id="FungiDB:LCOR_02782.1"/>
<comment type="function">
    <text evidence="1">Mediator of diverse signals that repress RNA polymerase III transcription. Inhibits the de novo assembly of TFIIIB onto DNA.</text>
</comment>
<feature type="region of interest" description="Disordered" evidence="2">
    <location>
        <begin position="204"/>
        <end position="223"/>
    </location>
</feature>
<keyword evidence="1" id="KW-0678">Repressor</keyword>
<dbReference type="GO" id="GO:0016480">
    <property type="term" value="P:negative regulation of transcription by RNA polymerase III"/>
    <property type="evidence" value="ECO:0007669"/>
    <property type="project" value="UniProtKB-UniRule"/>
</dbReference>
<dbReference type="PANTHER" id="PTHR22504:SF0">
    <property type="entry name" value="REPRESSOR OF RNA POLYMERASE III TRANSCRIPTION MAF1 HOMOLOG"/>
    <property type="match status" value="1"/>
</dbReference>
<sequence length="235" mass="27360">MKFLEIDSLDALNSIFEWETTECILNGRIEAYSCKSAGSDKKLFKQLENKYSPAVDLTVGSISPDDLQVISPFGRLDEAAPRRTFFYLLATLNAAYPDNDFSEVRPDQFSKQHSLDLVINSVNTTLFNLGNDFIINRYRMWDILDDLVQLKECDVYSYNPDSDDDPMNEDGYLWSMNYFFFNRKLKRMIYFTVKSQSLINAPARDDEADFDDGEEDDDDSRQRRYDYLVMGDMED</sequence>
<reference evidence="3" key="1">
    <citation type="submission" date="2013-08" db="EMBL/GenBank/DDBJ databases">
        <title>Gene expansion shapes genome architecture in the human pathogen Lichtheimia corymbifera: an evolutionary genomics analysis in the ancient terrestrial Mucorales (Mucoromycotina).</title>
        <authorList>
            <person name="Schwartze V.U."/>
            <person name="Winter S."/>
            <person name="Shelest E."/>
            <person name="Marcet-Houben M."/>
            <person name="Horn F."/>
            <person name="Wehner S."/>
            <person name="Hoffmann K."/>
            <person name="Riege K."/>
            <person name="Sammeth M."/>
            <person name="Nowrousian M."/>
            <person name="Valiante V."/>
            <person name="Linde J."/>
            <person name="Jacobsen I.D."/>
            <person name="Marz M."/>
            <person name="Brakhage A.A."/>
            <person name="Gabaldon T."/>
            <person name="Bocker S."/>
            <person name="Voigt K."/>
        </authorList>
    </citation>
    <scope>NUCLEOTIDE SEQUENCE [LARGE SCALE GENOMIC DNA]</scope>
    <source>
        <strain evidence="3">FSU 9682</strain>
    </source>
</reference>
<comment type="similarity">
    <text evidence="1">Belongs to the MAF1 family.</text>
</comment>
<dbReference type="EMBL" id="CBTN010000008">
    <property type="protein sequence ID" value="CDH51132.1"/>
    <property type="molecule type" value="Genomic_DNA"/>
</dbReference>
<dbReference type="Pfam" id="PF09174">
    <property type="entry name" value="Maf1"/>
    <property type="match status" value="1"/>
</dbReference>
<dbReference type="Proteomes" id="UP000027586">
    <property type="component" value="Unassembled WGS sequence"/>
</dbReference>
<proteinExistence type="inferred from homology"/>
<feature type="compositionally biased region" description="Acidic residues" evidence="2">
    <location>
        <begin position="206"/>
        <end position="219"/>
    </location>
</feature>
<keyword evidence="1" id="KW-0804">Transcription</keyword>
<dbReference type="InterPro" id="IPR038564">
    <property type="entry name" value="Maf1_sf"/>
</dbReference>
<evidence type="ECO:0000313" key="4">
    <source>
        <dbReference type="Proteomes" id="UP000027586"/>
    </source>
</evidence>
<dbReference type="PANTHER" id="PTHR22504">
    <property type="entry name" value="REPRESSOR OF RNA POLYMERASE III TRANSCRIPTION MAF1"/>
    <property type="match status" value="1"/>
</dbReference>
<keyword evidence="1" id="KW-0805">Transcription regulation</keyword>
<dbReference type="OrthoDB" id="277029at2759"/>
<protein>
    <recommendedName>
        <fullName evidence="1">Repressor of RNA polymerase III transcription MAF1</fullName>
    </recommendedName>
</protein>
<evidence type="ECO:0000256" key="2">
    <source>
        <dbReference type="SAM" id="MobiDB-lite"/>
    </source>
</evidence>